<dbReference type="Proteomes" id="UP000265643">
    <property type="component" value="Unassembled WGS sequence"/>
</dbReference>
<dbReference type="EMBL" id="BHGK01000001">
    <property type="protein sequence ID" value="GCA65877.1"/>
    <property type="molecule type" value="Genomic_DNA"/>
</dbReference>
<keyword evidence="1" id="KW-0472">Membrane</keyword>
<accession>A0A391NYC6</accession>
<evidence type="ECO:0000313" key="3">
    <source>
        <dbReference type="Proteomes" id="UP000265643"/>
    </source>
</evidence>
<evidence type="ECO:0000256" key="1">
    <source>
        <dbReference type="SAM" id="Phobius"/>
    </source>
</evidence>
<organism evidence="2 3">
    <name type="scientific">Mediterraneibacter butyricigenes</name>
    <dbReference type="NCBI Taxonomy" id="2316025"/>
    <lineage>
        <taxon>Bacteria</taxon>
        <taxon>Bacillati</taxon>
        <taxon>Bacillota</taxon>
        <taxon>Clostridia</taxon>
        <taxon>Lachnospirales</taxon>
        <taxon>Lachnospiraceae</taxon>
        <taxon>Mediterraneibacter</taxon>
    </lineage>
</organism>
<keyword evidence="1" id="KW-1133">Transmembrane helix</keyword>
<keyword evidence="1" id="KW-0812">Transmembrane</keyword>
<proteinExistence type="predicted"/>
<name>A0A391NYC6_9FIRM</name>
<gene>
    <name evidence="2" type="ORF">KGMB01110_03130</name>
</gene>
<protein>
    <submittedName>
        <fullName evidence="2">Uncharacterized protein</fullName>
    </submittedName>
</protein>
<sequence>MKFLALTGGFFGFWFQIYAFFFALLGALLYFLLTNSTASRLFPKRKDLKAVIALGPFLSFGILFQILLQNIFHVL</sequence>
<feature type="transmembrane region" description="Helical" evidence="1">
    <location>
        <begin position="53"/>
        <end position="72"/>
    </location>
</feature>
<feature type="transmembrane region" description="Helical" evidence="1">
    <location>
        <begin position="12"/>
        <end position="33"/>
    </location>
</feature>
<reference evidence="3" key="1">
    <citation type="submission" date="2018-09" db="EMBL/GenBank/DDBJ databases">
        <title>Draft Genome Sequence of Mediterraneibacter sp. KCTC 15684.</title>
        <authorList>
            <person name="Kim J.S."/>
            <person name="Han K.I."/>
            <person name="Suh M.K."/>
            <person name="Lee K.C."/>
            <person name="Eom M.K."/>
            <person name="Lee J.H."/>
            <person name="Park S.H."/>
            <person name="Kang S.W."/>
            <person name="Park J.E."/>
            <person name="Oh B.S."/>
            <person name="Yu S.Y."/>
            <person name="Choi S.H."/>
            <person name="Lee D.H."/>
            <person name="Yoon H."/>
            <person name="Kim B."/>
            <person name="Yang S.J."/>
            <person name="Lee J.S."/>
        </authorList>
    </citation>
    <scope>NUCLEOTIDE SEQUENCE [LARGE SCALE GENOMIC DNA]</scope>
    <source>
        <strain evidence="3">KCTC 15684</strain>
    </source>
</reference>
<dbReference type="AlphaFoldDB" id="A0A391NYC6"/>
<comment type="caution">
    <text evidence="2">The sequence shown here is derived from an EMBL/GenBank/DDBJ whole genome shotgun (WGS) entry which is preliminary data.</text>
</comment>
<keyword evidence="3" id="KW-1185">Reference proteome</keyword>
<evidence type="ECO:0000313" key="2">
    <source>
        <dbReference type="EMBL" id="GCA65877.1"/>
    </source>
</evidence>